<dbReference type="SUPFAM" id="SSF52540">
    <property type="entry name" value="P-loop containing nucleoside triphosphate hydrolases"/>
    <property type="match status" value="1"/>
</dbReference>
<name>A0A413LR45_9FIRM</name>
<protein>
    <submittedName>
        <fullName evidence="1">Uncharacterized protein</fullName>
    </submittedName>
</protein>
<dbReference type="InterPro" id="IPR027417">
    <property type="entry name" value="P-loop_NTPase"/>
</dbReference>
<proteinExistence type="predicted"/>
<sequence length="191" mass="21794">MNKKIIVIEGYLASGKSTFAVQLSKTLTIPYLIKDTFKIALCSSLSIADRYESSRFSAVTFDAMMYVTERLMETGYPFIIEGNFAPAGIKKTDESSVIKTLIHKYDYTPLTFQFMGDTQVLHQRFIERENTLERGQVNKMGFIPSYSEFDKWCHNLDMFHIGGKIIKVDTTNFSTVDFTGYFNTASLFINS</sequence>
<dbReference type="AlphaFoldDB" id="A0A413LR45"/>
<accession>A0A413LR45</accession>
<dbReference type="RefSeq" id="WP_006776734.1">
    <property type="nucleotide sequence ID" value="NZ_BQNJ01000002.1"/>
</dbReference>
<dbReference type="Proteomes" id="UP001055091">
    <property type="component" value="Unassembled WGS sequence"/>
</dbReference>
<reference evidence="1" key="1">
    <citation type="submission" date="2022-01" db="EMBL/GenBank/DDBJ databases">
        <title>Novel bile acid biosynthetic pathways are enriched in the microbiome of centenarians.</title>
        <authorList>
            <person name="Sato Y."/>
            <person name="Atarashi K."/>
            <person name="Plichta R.D."/>
            <person name="Arai Y."/>
            <person name="Sasajima S."/>
            <person name="Kearney M.S."/>
            <person name="Suda W."/>
            <person name="Takeshita K."/>
            <person name="Sasaki T."/>
            <person name="Okamoto S."/>
            <person name="Skelly N.A."/>
            <person name="Okamura Y."/>
            <person name="Vlamakis H."/>
            <person name="Li Y."/>
            <person name="Tanoue T."/>
            <person name="Takei H."/>
            <person name="Nittono H."/>
            <person name="Narushima S."/>
            <person name="Irie J."/>
            <person name="Itoh H."/>
            <person name="Moriya K."/>
            <person name="Sugiura Y."/>
            <person name="Suematsu M."/>
            <person name="Moritoki N."/>
            <person name="Shibata S."/>
            <person name="Littman R.D."/>
            <person name="Fischbach A.M."/>
            <person name="Uwamino Y."/>
            <person name="Inoue T."/>
            <person name="Honda A."/>
            <person name="Hattori M."/>
            <person name="Murai T."/>
            <person name="Xavier J.R."/>
            <person name="Hirose N."/>
            <person name="Honda K."/>
        </authorList>
    </citation>
    <scope>NUCLEOTIDE SEQUENCE</scope>
    <source>
        <strain evidence="1">CE91-St55</strain>
    </source>
</reference>
<dbReference type="CDD" id="cd02019">
    <property type="entry name" value="NK"/>
    <property type="match status" value="1"/>
</dbReference>
<organism evidence="1 2">
    <name type="scientific">Hungatella hathewayi</name>
    <dbReference type="NCBI Taxonomy" id="154046"/>
    <lineage>
        <taxon>Bacteria</taxon>
        <taxon>Bacillati</taxon>
        <taxon>Bacillota</taxon>
        <taxon>Clostridia</taxon>
        <taxon>Lachnospirales</taxon>
        <taxon>Lachnospiraceae</taxon>
        <taxon>Hungatella</taxon>
    </lineage>
</organism>
<dbReference type="GeneID" id="93149467"/>
<gene>
    <name evidence="1" type="ORF">CE91St55_58270</name>
</gene>
<evidence type="ECO:0000313" key="1">
    <source>
        <dbReference type="EMBL" id="GKH03846.1"/>
    </source>
</evidence>
<comment type="caution">
    <text evidence="1">The sequence shown here is derived from an EMBL/GenBank/DDBJ whole genome shotgun (WGS) entry which is preliminary data.</text>
</comment>
<evidence type="ECO:0000313" key="2">
    <source>
        <dbReference type="Proteomes" id="UP001055091"/>
    </source>
</evidence>
<dbReference type="EMBL" id="BQNJ01000002">
    <property type="protein sequence ID" value="GKH03846.1"/>
    <property type="molecule type" value="Genomic_DNA"/>
</dbReference>
<dbReference type="Gene3D" id="3.40.50.300">
    <property type="entry name" value="P-loop containing nucleotide triphosphate hydrolases"/>
    <property type="match status" value="1"/>
</dbReference>